<proteinExistence type="predicted"/>
<evidence type="ECO:0000313" key="2">
    <source>
        <dbReference type="Proteomes" id="UP000735302"/>
    </source>
</evidence>
<dbReference type="AlphaFoldDB" id="A0AAV3YNT8"/>
<reference evidence="1 2" key="1">
    <citation type="journal article" date="2021" name="Elife">
        <title>Chloroplast acquisition without the gene transfer in kleptoplastic sea slugs, Plakobranchus ocellatus.</title>
        <authorList>
            <person name="Maeda T."/>
            <person name="Takahashi S."/>
            <person name="Yoshida T."/>
            <person name="Shimamura S."/>
            <person name="Takaki Y."/>
            <person name="Nagai Y."/>
            <person name="Toyoda A."/>
            <person name="Suzuki Y."/>
            <person name="Arimoto A."/>
            <person name="Ishii H."/>
            <person name="Satoh N."/>
            <person name="Nishiyama T."/>
            <person name="Hasebe M."/>
            <person name="Maruyama T."/>
            <person name="Minagawa J."/>
            <person name="Obokata J."/>
            <person name="Shigenobu S."/>
        </authorList>
    </citation>
    <scope>NUCLEOTIDE SEQUENCE [LARGE SCALE GENOMIC DNA]</scope>
</reference>
<protein>
    <submittedName>
        <fullName evidence="1">Uncharacterized protein</fullName>
    </submittedName>
</protein>
<keyword evidence="2" id="KW-1185">Reference proteome</keyword>
<evidence type="ECO:0000313" key="1">
    <source>
        <dbReference type="EMBL" id="GFN84703.1"/>
    </source>
</evidence>
<dbReference type="EMBL" id="BLXT01001321">
    <property type="protein sequence ID" value="GFN84703.1"/>
    <property type="molecule type" value="Genomic_DNA"/>
</dbReference>
<organism evidence="1 2">
    <name type="scientific">Plakobranchus ocellatus</name>
    <dbReference type="NCBI Taxonomy" id="259542"/>
    <lineage>
        <taxon>Eukaryota</taxon>
        <taxon>Metazoa</taxon>
        <taxon>Spiralia</taxon>
        <taxon>Lophotrochozoa</taxon>
        <taxon>Mollusca</taxon>
        <taxon>Gastropoda</taxon>
        <taxon>Heterobranchia</taxon>
        <taxon>Euthyneura</taxon>
        <taxon>Panpulmonata</taxon>
        <taxon>Sacoglossa</taxon>
        <taxon>Placobranchoidea</taxon>
        <taxon>Plakobranchidae</taxon>
        <taxon>Plakobranchus</taxon>
    </lineage>
</organism>
<sequence>MILPRKDSRVKLAAARKTLESLWRPSKHSGVYLAAVNSTLVYLVAVNSTLEAARLQKEPEQIRAVEIQHIHGPKLESNICSMPLSQEKITYMMVTDDYFSKWTEADALYRKTAEGIETF</sequence>
<dbReference type="Proteomes" id="UP000735302">
    <property type="component" value="Unassembled WGS sequence"/>
</dbReference>
<gene>
    <name evidence="1" type="ORF">PoB_001120900</name>
</gene>
<name>A0AAV3YNT8_9GAST</name>
<accession>A0AAV3YNT8</accession>
<comment type="caution">
    <text evidence="1">The sequence shown here is derived from an EMBL/GenBank/DDBJ whole genome shotgun (WGS) entry which is preliminary data.</text>
</comment>